<dbReference type="InterPro" id="IPR007685">
    <property type="entry name" value="RelA_SpoT"/>
</dbReference>
<dbReference type="InterPro" id="IPR012676">
    <property type="entry name" value="TGS-like"/>
</dbReference>
<dbReference type="SUPFAM" id="SSF81271">
    <property type="entry name" value="TGS-like"/>
    <property type="match status" value="1"/>
</dbReference>
<dbReference type="PROSITE" id="PS51671">
    <property type="entry name" value="ACT"/>
    <property type="match status" value="1"/>
</dbReference>
<accession>A0A5B8MK05</accession>
<dbReference type="Gene3D" id="1.10.3210.10">
    <property type="entry name" value="Hypothetical protein af1432"/>
    <property type="match status" value="1"/>
</dbReference>
<comment type="similarity">
    <text evidence="1">Belongs to the RelA/SpoT family.</text>
</comment>
<dbReference type="SUPFAM" id="SSF109604">
    <property type="entry name" value="HD-domain/PDEase-like"/>
    <property type="match status" value="1"/>
</dbReference>
<dbReference type="InterPro" id="IPR003607">
    <property type="entry name" value="HD/PDEase_dom"/>
</dbReference>
<evidence type="ECO:0000259" key="6">
    <source>
        <dbReference type="PROSITE" id="PS51831"/>
    </source>
</evidence>
<dbReference type="EMBL" id="CP031037">
    <property type="protein sequence ID" value="QDZ20414.1"/>
    <property type="molecule type" value="Genomic_DNA"/>
</dbReference>
<dbReference type="SMART" id="SM00954">
    <property type="entry name" value="RelA_SpoT"/>
    <property type="match status" value="1"/>
</dbReference>
<evidence type="ECO:0000256" key="2">
    <source>
        <dbReference type="ARBA" id="ARBA00013251"/>
    </source>
</evidence>
<feature type="domain" description="ACT" evidence="5">
    <location>
        <begin position="672"/>
        <end position="749"/>
    </location>
</feature>
<dbReference type="AlphaFoldDB" id="A0A5B8MK05"/>
<dbReference type="Pfam" id="PF02824">
    <property type="entry name" value="TGS"/>
    <property type="match status" value="1"/>
</dbReference>
<dbReference type="InterPro" id="IPR006674">
    <property type="entry name" value="HD_domain"/>
</dbReference>
<dbReference type="CDD" id="cd05399">
    <property type="entry name" value="NT_Rel-Spo_like"/>
    <property type="match status" value="1"/>
</dbReference>
<dbReference type="GO" id="GO:0008728">
    <property type="term" value="F:GTP diphosphokinase activity"/>
    <property type="evidence" value="ECO:0007669"/>
    <property type="project" value="UniProtKB-EC"/>
</dbReference>
<keyword evidence="3" id="KW-0342">GTP-binding</keyword>
<feature type="region of interest" description="Disordered" evidence="4">
    <location>
        <begin position="1"/>
        <end position="99"/>
    </location>
</feature>
<dbReference type="InterPro" id="IPR043519">
    <property type="entry name" value="NT_sf"/>
</dbReference>
<dbReference type="FunFam" id="1.10.3210.10:FF:000001">
    <property type="entry name" value="GTP pyrophosphokinase RelA"/>
    <property type="match status" value="1"/>
</dbReference>
<dbReference type="InterPro" id="IPR012675">
    <property type="entry name" value="Beta-grasp_dom_sf"/>
</dbReference>
<dbReference type="InterPro" id="IPR045865">
    <property type="entry name" value="ACT-like_dom_sf"/>
</dbReference>
<dbReference type="Pfam" id="PF04607">
    <property type="entry name" value="RelA_SpoT"/>
    <property type="match status" value="1"/>
</dbReference>
<dbReference type="STRING" id="1764295.A0A5B8MK05"/>
<dbReference type="SUPFAM" id="SSF55021">
    <property type="entry name" value="ACT-like"/>
    <property type="match status" value="1"/>
</dbReference>
<dbReference type="Pfam" id="PF13328">
    <property type="entry name" value="HD_4"/>
    <property type="match status" value="1"/>
</dbReference>
<dbReference type="EC" id="2.7.6.5" evidence="2"/>
<evidence type="ECO:0000313" key="8">
    <source>
        <dbReference type="Proteomes" id="UP000316726"/>
    </source>
</evidence>
<dbReference type="InterPro" id="IPR004095">
    <property type="entry name" value="TGS"/>
</dbReference>
<keyword evidence="3" id="KW-0547">Nucleotide-binding</keyword>
<evidence type="ECO:0000313" key="7">
    <source>
        <dbReference type="EMBL" id="QDZ20414.1"/>
    </source>
</evidence>
<protein>
    <recommendedName>
        <fullName evidence="2">GTP diphosphokinase</fullName>
        <ecNumber evidence="2">2.7.6.5</ecNumber>
    </recommendedName>
</protein>
<feature type="domain" description="HD" evidence="6">
    <location>
        <begin position="146"/>
        <end position="250"/>
    </location>
</feature>
<dbReference type="GO" id="GO:0016301">
    <property type="term" value="F:kinase activity"/>
    <property type="evidence" value="ECO:0007669"/>
    <property type="project" value="UniProtKB-KW"/>
</dbReference>
<feature type="compositionally biased region" description="Gly residues" evidence="4">
    <location>
        <begin position="1"/>
        <end position="16"/>
    </location>
</feature>
<gene>
    <name evidence="7" type="ORF">A3770_04p29320</name>
</gene>
<dbReference type="SMART" id="SM00471">
    <property type="entry name" value="HDc"/>
    <property type="match status" value="1"/>
</dbReference>
<keyword evidence="7" id="KW-0808">Transferase</keyword>
<keyword evidence="8" id="KW-1185">Reference proteome</keyword>
<dbReference type="GO" id="GO:0005525">
    <property type="term" value="F:GTP binding"/>
    <property type="evidence" value="ECO:0007669"/>
    <property type="project" value="UniProtKB-KW"/>
</dbReference>
<reference evidence="7 8" key="1">
    <citation type="submission" date="2018-07" db="EMBL/GenBank/DDBJ databases">
        <title>The complete nuclear genome of the prasinophyte Chloropicon primus (CCMP1205).</title>
        <authorList>
            <person name="Pombert J.-F."/>
            <person name="Otis C."/>
            <person name="Turmel M."/>
            <person name="Lemieux C."/>
        </authorList>
    </citation>
    <scope>NUCLEOTIDE SEQUENCE [LARGE SCALE GENOMIC DNA]</scope>
    <source>
        <strain evidence="7 8">CCMP1205</strain>
    </source>
</reference>
<dbReference type="Gene3D" id="3.30.70.260">
    <property type="match status" value="1"/>
</dbReference>
<dbReference type="SUPFAM" id="SSF81301">
    <property type="entry name" value="Nucleotidyltransferase"/>
    <property type="match status" value="1"/>
</dbReference>
<evidence type="ECO:0000256" key="4">
    <source>
        <dbReference type="SAM" id="MobiDB-lite"/>
    </source>
</evidence>
<dbReference type="PANTHER" id="PTHR43061:SF1">
    <property type="entry name" value="GTP DIPHOSPHOKINASE RSH1, CHLOROPLASTIC-RELATED"/>
    <property type="match status" value="1"/>
</dbReference>
<dbReference type="Gene3D" id="3.30.460.10">
    <property type="entry name" value="Beta Polymerase, domain 2"/>
    <property type="match status" value="1"/>
</dbReference>
<dbReference type="Proteomes" id="UP000316726">
    <property type="component" value="Chromosome 4"/>
</dbReference>
<proteinExistence type="inferred from homology"/>
<evidence type="ECO:0000259" key="5">
    <source>
        <dbReference type="PROSITE" id="PS51671"/>
    </source>
</evidence>
<dbReference type="Gene3D" id="3.10.20.30">
    <property type="match status" value="1"/>
</dbReference>
<name>A0A5B8MK05_9CHLO</name>
<organism evidence="7 8">
    <name type="scientific">Chloropicon primus</name>
    <dbReference type="NCBI Taxonomy" id="1764295"/>
    <lineage>
        <taxon>Eukaryota</taxon>
        <taxon>Viridiplantae</taxon>
        <taxon>Chlorophyta</taxon>
        <taxon>Chloropicophyceae</taxon>
        <taxon>Chloropicales</taxon>
        <taxon>Chloropicaceae</taxon>
        <taxon>Chloropicon</taxon>
    </lineage>
</organism>
<dbReference type="PROSITE" id="PS51831">
    <property type="entry name" value="HD"/>
    <property type="match status" value="1"/>
</dbReference>
<evidence type="ECO:0000256" key="1">
    <source>
        <dbReference type="ARBA" id="ARBA00007476"/>
    </source>
</evidence>
<dbReference type="CDD" id="cd00077">
    <property type="entry name" value="HDc"/>
    <property type="match status" value="1"/>
</dbReference>
<dbReference type="OrthoDB" id="430679at2759"/>
<sequence length="754" mass="83169">MRVEAGGGGRALGGGWREGRCPGCARSRNGSEGRRWGAGRRGWGEGHAGGRRWGVQGRCLPASSSGGEKHGASAGRGGEASASSGKGTAQVTAPQDTDPYGIQTLWHELKKSISYLSAEELQQCQQALQVAYGAHKGQKRKSGEPYIIHPVAVACILGELNMDSDSIVAGLLHDVVEDTDKVSFEDIQSIFGQGVRQIVEGETKVTKLRNGNREATKDDKKNIDMQQLFIAMTKDMRIIIVKLADRLHNMRTLHFMRPSKQAKIARETLTIFAPLANLLGMYKIQVELEDLSFQYSMPEEYRALSRRVKALKMEQNPVVYEARKTLLSVLEEDPFFQQIAESVEIQMTSRSLYNIHKKLKANALHLRDLQHILQLAVIVKPSAPAPGSGSGSVFGPGAVACYYLLGKIHDMWAPIPKSFKDYIANPKASGYQSIHTTVLPLGSGDLFPLEIQLRDDTMNILAEQGYAAHRRLVADQGNVAAAPSVERANGNGQGHAGGLWQAPWMNSFRNMSMWEQEFAGRVTAEEFVETVVGDFLPRTIFVFTSDGTLVSLPKGATIVDFAYQIDVGKEMLMAKVNGVPTHPSQELKLADVVEIVRHSGPPSEYMLKRQSEFLTYAKGRSTRHKIMKFLKNAPKEKASGKSSEKKEMKKEAMKNVEDDLISERYRFGEVMWLILRCEDEVGLLATVASIISSSGLGIRSYSGSSNDYSNIFFMNFELAGDAEPDKIQELCDQLYDLKAIASFAMGCNWQAPKQ</sequence>
<dbReference type="InterPro" id="IPR002912">
    <property type="entry name" value="ACT_dom"/>
</dbReference>
<dbReference type="PANTHER" id="PTHR43061">
    <property type="entry name" value="GTP DIPHOSPHOKINASE RSH1, CHLOROPLASTIC-RELATED"/>
    <property type="match status" value="1"/>
</dbReference>
<evidence type="ECO:0000256" key="3">
    <source>
        <dbReference type="ARBA" id="ARBA00023134"/>
    </source>
</evidence>
<dbReference type="GO" id="GO:0015969">
    <property type="term" value="P:guanosine tetraphosphate metabolic process"/>
    <property type="evidence" value="ECO:0007669"/>
    <property type="project" value="InterPro"/>
</dbReference>
<keyword evidence="7" id="KW-0418">Kinase</keyword>